<gene>
    <name evidence="1" type="ORF">PS925_04458</name>
</gene>
<evidence type="ECO:0000313" key="1">
    <source>
        <dbReference type="EMBL" id="VVQ18556.1"/>
    </source>
</evidence>
<dbReference type="RefSeq" id="WP_150794852.1">
    <property type="nucleotide sequence ID" value="NZ_CABVJG010000014.1"/>
</dbReference>
<evidence type="ECO:0000313" key="2">
    <source>
        <dbReference type="Proteomes" id="UP000412311"/>
    </source>
</evidence>
<reference evidence="1 2" key="1">
    <citation type="submission" date="2019-09" db="EMBL/GenBank/DDBJ databases">
        <authorList>
            <person name="Chandra G."/>
            <person name="Truman W A."/>
        </authorList>
    </citation>
    <scope>NUCLEOTIDE SEQUENCE [LARGE SCALE GENOMIC DNA]</scope>
    <source>
        <strain evidence="1">PS925</strain>
    </source>
</reference>
<dbReference type="CDD" id="cd09117">
    <property type="entry name" value="PLDc_Bfil_DEXD_like"/>
    <property type="match status" value="1"/>
</dbReference>
<dbReference type="SUPFAM" id="SSF56024">
    <property type="entry name" value="Phospholipase D/nuclease"/>
    <property type="match status" value="1"/>
</dbReference>
<dbReference type="Proteomes" id="UP000412311">
    <property type="component" value="Unassembled WGS sequence"/>
</dbReference>
<name>A0A5E7V7W1_PSEFL</name>
<protein>
    <submittedName>
        <fullName evidence="1">Uncharacterized protein</fullName>
    </submittedName>
</protein>
<dbReference type="AlphaFoldDB" id="A0A5E7V7W1"/>
<accession>A0A5E7V7W1</accession>
<sequence length="321" mass="35562">MTRLIQNQQQLAQWAREVKGSLDIAVAFWGEGAISELGLDQRQGDVRILLDLSAGATNPAVVRHLLQLHPAKIRSLPRLHAKAYIGENELIAGSANASANGLGIEGKAANHWIELGILTDDTVALQDAKRWFSERWSESEAIDVDSACFKKIEAAWTARQKFRQVQDTQPDSLIAAAMKDPEAFESKRWFVTVDIHDMSTKGKKALAQKSKELGQPAFGWESWSDIPQHAHFISFYHDGEQFCFAEEDGANEPVFYSAAGQPEFMQYVSASHIPGYKNNLGALHEWLPLLHKAKASTSNWKSEGGMCMDLGTFAALNLSKL</sequence>
<proteinExistence type="predicted"/>
<organism evidence="1 2">
    <name type="scientific">Pseudomonas fluorescens</name>
    <dbReference type="NCBI Taxonomy" id="294"/>
    <lineage>
        <taxon>Bacteria</taxon>
        <taxon>Pseudomonadati</taxon>
        <taxon>Pseudomonadota</taxon>
        <taxon>Gammaproteobacteria</taxon>
        <taxon>Pseudomonadales</taxon>
        <taxon>Pseudomonadaceae</taxon>
        <taxon>Pseudomonas</taxon>
    </lineage>
</organism>
<dbReference type="Gene3D" id="3.30.870.10">
    <property type="entry name" value="Endonuclease Chain A"/>
    <property type="match status" value="1"/>
</dbReference>
<dbReference type="EMBL" id="CABVJG010000014">
    <property type="protein sequence ID" value="VVQ18556.1"/>
    <property type="molecule type" value="Genomic_DNA"/>
</dbReference>